<dbReference type="InterPro" id="IPR036621">
    <property type="entry name" value="Anticodon-bd_dom_sf"/>
</dbReference>
<feature type="compositionally biased region" description="Basic residues" evidence="1">
    <location>
        <begin position="389"/>
        <end position="401"/>
    </location>
</feature>
<feature type="compositionally biased region" description="Pro residues" evidence="1">
    <location>
        <begin position="602"/>
        <end position="615"/>
    </location>
</feature>
<sequence length="695" mass="75025">MVTEDDIVTQAPIVEELPSTSADTQKVDNASPGTRPESTVGVDEEGEPNIPVYIDNLDMESANRHDSDYTPADVAAMASLIDSMLEDNNATCDVEAELATEVVETASVGGNDAEDWRPVAELNSTTESLSRTYPDVEQNTDEVAGSDASGNQEAIEGIILQSSVVASSHIGVDGDISTPDVSCSLPSEDRACAISNDVNPQSSSEVPVETVRSSSEANTAQEIKTEPRFSGVYDPDQDAVDMDVEADTTTASNGATSVTSPTLPGSYYSSDGLGMASHPDGGSLASLEATPVQYSAHGPARAQVAPSPVTSGPSAKPKTSERPTQARPGDKRKNASNSKGAPAKKRLSDPPRPGNGPPPRKRSSPRARSPFRRIRRSPFRGPRSPPRAMSRHSPPRRRSPLRYRSPSPVGARRHDRDMETPEPTTQIICLGTAQSRYAAYCMDMIRSVGISCMMRYLDQQSLSTVMGAVVHGRSRYVIIIGKENELKGTVNFKVLTDKERKSVAVTIDEAVDIMIDRERPRPSYEPRGPSSEYRPRAPPRYLDEPSDYPPVSRYPDRVDDRVYERDPYLYSSPAGAPAYSAYDPRPREYSPSTSDPYARYPPSAPAPGPYSPPGDAPIHPHGMARYQSASTPSVSDGFSRYSQAYGGIDPRSPASTYDPYAAGSRVPQRSASSGSSPYPAPRSQYSGPPSYDYQY</sequence>
<feature type="region of interest" description="Disordered" evidence="1">
    <location>
        <begin position="518"/>
        <end position="560"/>
    </location>
</feature>
<feature type="region of interest" description="Disordered" evidence="1">
    <location>
        <begin position="194"/>
        <end position="236"/>
    </location>
</feature>
<evidence type="ECO:0000313" key="2">
    <source>
        <dbReference type="EMBL" id="CRZ09414.1"/>
    </source>
</evidence>
<feature type="compositionally biased region" description="Polar residues" evidence="1">
    <location>
        <begin position="627"/>
        <end position="642"/>
    </location>
</feature>
<feature type="compositionally biased region" description="Low complexity" evidence="1">
    <location>
        <begin position="664"/>
        <end position="683"/>
    </location>
</feature>
<feature type="compositionally biased region" description="Low complexity" evidence="1">
    <location>
        <begin position="379"/>
        <end position="388"/>
    </location>
</feature>
<name>A0A0H5RL13_9EUKA</name>
<feature type="compositionally biased region" description="Low complexity" evidence="1">
    <location>
        <begin position="574"/>
        <end position="583"/>
    </location>
</feature>
<evidence type="ECO:0000256" key="1">
    <source>
        <dbReference type="SAM" id="MobiDB-lite"/>
    </source>
</evidence>
<dbReference type="SUPFAM" id="SSF52954">
    <property type="entry name" value="Class II aaRS ABD-related"/>
    <property type="match status" value="1"/>
</dbReference>
<feature type="region of interest" description="Disordered" evidence="1">
    <location>
        <begin position="1"/>
        <end position="50"/>
    </location>
</feature>
<dbReference type="Gene3D" id="3.40.50.800">
    <property type="entry name" value="Anticodon-binding domain"/>
    <property type="match status" value="1"/>
</dbReference>
<feature type="compositionally biased region" description="Polar residues" evidence="1">
    <location>
        <begin position="196"/>
        <end position="222"/>
    </location>
</feature>
<feature type="region of interest" description="Disordered" evidence="1">
    <location>
        <begin position="298"/>
        <end position="422"/>
    </location>
</feature>
<reference evidence="2" key="1">
    <citation type="submission" date="2015-04" db="EMBL/GenBank/DDBJ databases">
        <title>The genome sequence of the plant pathogenic Rhizarian Plasmodiophora brassicae reveals insights in its biotrophic life cycle and the origin of chitin synthesis.</title>
        <authorList>
            <person name="Schwelm A."/>
            <person name="Fogelqvist J."/>
            <person name="Knaust A."/>
            <person name="Julke S."/>
            <person name="Lilja T."/>
            <person name="Dhandapani V."/>
            <person name="Bonilla-Rosso G."/>
            <person name="Karlsson M."/>
            <person name="Shevchenko A."/>
            <person name="Choi S.R."/>
            <person name="Kim H.G."/>
            <person name="Park J.Y."/>
            <person name="Lim Y.P."/>
            <person name="Ludwig-Muller J."/>
            <person name="Dixelius C."/>
        </authorList>
    </citation>
    <scope>NUCLEOTIDE SEQUENCE</scope>
    <source>
        <tissue evidence="2">Potato root galls</tissue>
    </source>
</reference>
<dbReference type="EMBL" id="HACM01008972">
    <property type="protein sequence ID" value="CRZ09414.1"/>
    <property type="molecule type" value="Transcribed_RNA"/>
</dbReference>
<evidence type="ECO:0008006" key="3">
    <source>
        <dbReference type="Google" id="ProtNLM"/>
    </source>
</evidence>
<feature type="region of interest" description="Disordered" evidence="1">
    <location>
        <begin position="574"/>
        <end position="695"/>
    </location>
</feature>
<proteinExistence type="predicted"/>
<feature type="compositionally biased region" description="Polar residues" evidence="1">
    <location>
        <begin position="18"/>
        <end position="32"/>
    </location>
</feature>
<accession>A0A0H5RL13</accession>
<protein>
    <recommendedName>
        <fullName evidence="3">Anticodon-binding domain-containing protein</fullName>
    </recommendedName>
</protein>
<organism evidence="2">
    <name type="scientific">Spongospora subterranea</name>
    <dbReference type="NCBI Taxonomy" id="70186"/>
    <lineage>
        <taxon>Eukaryota</taxon>
        <taxon>Sar</taxon>
        <taxon>Rhizaria</taxon>
        <taxon>Endomyxa</taxon>
        <taxon>Phytomyxea</taxon>
        <taxon>Plasmodiophorida</taxon>
        <taxon>Plasmodiophoridae</taxon>
        <taxon>Spongospora</taxon>
    </lineage>
</organism>
<dbReference type="AlphaFoldDB" id="A0A0H5RL13"/>
<feature type="compositionally biased region" description="Basic residues" evidence="1">
    <location>
        <begin position="359"/>
        <end position="378"/>
    </location>
</feature>